<evidence type="ECO:0000313" key="7">
    <source>
        <dbReference type="Proteomes" id="UP000054007"/>
    </source>
</evidence>
<dbReference type="GO" id="GO:0006351">
    <property type="term" value="P:DNA-templated transcription"/>
    <property type="evidence" value="ECO:0007669"/>
    <property type="project" value="InterPro"/>
</dbReference>
<dbReference type="InterPro" id="IPR001138">
    <property type="entry name" value="Zn2Cys6_DnaBD"/>
</dbReference>
<accession>A0A0D7B8I8</accession>
<dbReference type="CDD" id="cd12148">
    <property type="entry name" value="fungal_TF_MHR"/>
    <property type="match status" value="1"/>
</dbReference>
<keyword evidence="2" id="KW-0479">Metal-binding</keyword>
<dbReference type="InterPro" id="IPR007219">
    <property type="entry name" value="XnlR_reg_dom"/>
</dbReference>
<dbReference type="PROSITE" id="PS00463">
    <property type="entry name" value="ZN2_CY6_FUNGAL_1"/>
    <property type="match status" value="1"/>
</dbReference>
<reference evidence="6 7" key="1">
    <citation type="journal article" date="2015" name="Fungal Genet. Biol.">
        <title>Evolution of novel wood decay mechanisms in Agaricales revealed by the genome sequences of Fistulina hepatica and Cylindrobasidium torrendii.</title>
        <authorList>
            <person name="Floudas D."/>
            <person name="Held B.W."/>
            <person name="Riley R."/>
            <person name="Nagy L.G."/>
            <person name="Koehler G."/>
            <person name="Ransdell A.S."/>
            <person name="Younus H."/>
            <person name="Chow J."/>
            <person name="Chiniquy J."/>
            <person name="Lipzen A."/>
            <person name="Tritt A."/>
            <person name="Sun H."/>
            <person name="Haridas S."/>
            <person name="LaButti K."/>
            <person name="Ohm R.A."/>
            <person name="Kues U."/>
            <person name="Blanchette R.A."/>
            <person name="Grigoriev I.V."/>
            <person name="Minto R.E."/>
            <person name="Hibbett D.S."/>
        </authorList>
    </citation>
    <scope>NUCLEOTIDE SEQUENCE [LARGE SCALE GENOMIC DNA]</scope>
    <source>
        <strain evidence="6 7">FP15055 ss-10</strain>
    </source>
</reference>
<name>A0A0D7B8I8_9AGAR</name>
<feature type="compositionally biased region" description="Low complexity" evidence="4">
    <location>
        <begin position="654"/>
        <end position="673"/>
    </location>
</feature>
<dbReference type="STRING" id="1314674.A0A0D7B8I8"/>
<evidence type="ECO:0000256" key="1">
    <source>
        <dbReference type="ARBA" id="ARBA00004123"/>
    </source>
</evidence>
<dbReference type="SUPFAM" id="SSF57701">
    <property type="entry name" value="Zn2/Cys6 DNA-binding domain"/>
    <property type="match status" value="1"/>
</dbReference>
<evidence type="ECO:0000259" key="5">
    <source>
        <dbReference type="PROSITE" id="PS50048"/>
    </source>
</evidence>
<dbReference type="AlphaFoldDB" id="A0A0D7B8I8"/>
<feature type="compositionally biased region" description="Polar residues" evidence="4">
    <location>
        <begin position="138"/>
        <end position="147"/>
    </location>
</feature>
<dbReference type="PROSITE" id="PS50048">
    <property type="entry name" value="ZN2_CY6_FUNGAL_2"/>
    <property type="match status" value="1"/>
</dbReference>
<sequence length="795" mass="88255">MTSKPEGSKKQQSVSCAECRRLKLKCDRVFPCSSCIRRGCANLCPDGTLEKGKRGFLRRLEQSLPTNADGSEVAMFVARDTAMASRIQELEAALTNAGVAIPGGVLAGKPTVPARHLAPNKRRRSASPTEDDRAPMNFSGSSTPAEQQSNVALGFGTLTIDAESFRSRYIGLSGASAYLNSDMWGPKQRVEPAPPNWSPNQDSVALPSYEEACRLANLYFTNAAWMYEVVPKEIFFCDHLTPTYFPPTSGPQAAPKHDVMALVFIVFALGAFFDLSLPIPVAKDLASEYYLRSVSWLYIHVPREGVLRVDTIQAIQTLHLTAFYQLSTRRDGDGEEAWQLLGTAMRALMAQGCHRDGSRWNLPQRELEQRRRVFWETHMYDRLQASTFGRPYAINDSHHDCEMPTTCDTPLPSDAPEDRDNFSHTKWHTYKFRFAALLGRVADEAFATKQPTYSTVKQLDKEISDFYETFPPWLSCPSIATPVKEVHRGPGKGNPQDMRKDAQIHSIGNMVFLSILDLHKGPFCRYLMMKNDDSRKALYEASVIRLTGAARAIINNARGLFSLHPELTTRIYYLFFHAFTAAVCQSVLVIVAPFHPLAPLAHESMLNALEMFNAAEGDMAKAASGRISRLAEKAQIVIEEWREQQTREAVQAADTPTTPGSSSGSSRSTVDSGRFPESNLREMPDDLLGTSTTLVRLPPRGQHERHTPFRSAEPVSPNYMSSWLPLPSSSAMPVGWSDETFLNYLNTAQVDTSRWPADGYGLYGGEGAVNVDGFDLSGFIEDGASAWDVRYTSGR</sequence>
<dbReference type="InterPro" id="IPR050613">
    <property type="entry name" value="Sec_Metabolite_Reg"/>
</dbReference>
<dbReference type="Gene3D" id="4.10.240.10">
    <property type="entry name" value="Zn(2)-C6 fungal-type DNA-binding domain"/>
    <property type="match status" value="1"/>
</dbReference>
<feature type="region of interest" description="Disordered" evidence="4">
    <location>
        <begin position="645"/>
        <end position="713"/>
    </location>
</feature>
<dbReference type="SMART" id="SM00066">
    <property type="entry name" value="GAL4"/>
    <property type="match status" value="1"/>
</dbReference>
<comment type="subcellular location">
    <subcellularLocation>
        <location evidence="1">Nucleus</location>
    </subcellularLocation>
</comment>
<dbReference type="Pfam" id="PF00172">
    <property type="entry name" value="Zn_clus"/>
    <property type="match status" value="1"/>
</dbReference>
<feature type="domain" description="Zn(2)-C6 fungal-type" evidence="5">
    <location>
        <begin position="15"/>
        <end position="44"/>
    </location>
</feature>
<evidence type="ECO:0000256" key="3">
    <source>
        <dbReference type="ARBA" id="ARBA00023242"/>
    </source>
</evidence>
<feature type="region of interest" description="Disordered" evidence="4">
    <location>
        <begin position="109"/>
        <end position="147"/>
    </location>
</feature>
<protein>
    <recommendedName>
        <fullName evidence="5">Zn(2)-C6 fungal-type domain-containing protein</fullName>
    </recommendedName>
</protein>
<dbReference type="PANTHER" id="PTHR31001">
    <property type="entry name" value="UNCHARACTERIZED TRANSCRIPTIONAL REGULATORY PROTEIN"/>
    <property type="match status" value="1"/>
</dbReference>
<dbReference type="InterPro" id="IPR036864">
    <property type="entry name" value="Zn2-C6_fun-type_DNA-bd_sf"/>
</dbReference>
<proteinExistence type="predicted"/>
<dbReference type="GO" id="GO:0003677">
    <property type="term" value="F:DNA binding"/>
    <property type="evidence" value="ECO:0007669"/>
    <property type="project" value="InterPro"/>
</dbReference>
<dbReference type="Proteomes" id="UP000054007">
    <property type="component" value="Unassembled WGS sequence"/>
</dbReference>
<evidence type="ECO:0000256" key="2">
    <source>
        <dbReference type="ARBA" id="ARBA00022723"/>
    </source>
</evidence>
<dbReference type="GO" id="GO:0005634">
    <property type="term" value="C:nucleus"/>
    <property type="evidence" value="ECO:0007669"/>
    <property type="project" value="UniProtKB-SubCell"/>
</dbReference>
<evidence type="ECO:0000256" key="4">
    <source>
        <dbReference type="SAM" id="MobiDB-lite"/>
    </source>
</evidence>
<dbReference type="EMBL" id="KN880541">
    <property type="protein sequence ID" value="KIY66868.1"/>
    <property type="molecule type" value="Genomic_DNA"/>
</dbReference>
<dbReference type="GO" id="GO:0000981">
    <property type="term" value="F:DNA-binding transcription factor activity, RNA polymerase II-specific"/>
    <property type="evidence" value="ECO:0007669"/>
    <property type="project" value="InterPro"/>
</dbReference>
<keyword evidence="3" id="KW-0539">Nucleus</keyword>
<dbReference type="OrthoDB" id="424974at2759"/>
<dbReference type="GO" id="GO:0008270">
    <property type="term" value="F:zinc ion binding"/>
    <property type="evidence" value="ECO:0007669"/>
    <property type="project" value="InterPro"/>
</dbReference>
<keyword evidence="7" id="KW-1185">Reference proteome</keyword>
<dbReference type="CDD" id="cd00067">
    <property type="entry name" value="GAL4"/>
    <property type="match status" value="1"/>
</dbReference>
<dbReference type="PANTHER" id="PTHR31001:SF56">
    <property type="entry name" value="ZN(2)-C6 FUNGAL-TYPE DOMAIN-CONTAINING PROTEIN"/>
    <property type="match status" value="1"/>
</dbReference>
<dbReference type="SMART" id="SM00906">
    <property type="entry name" value="Fungal_trans"/>
    <property type="match status" value="1"/>
</dbReference>
<dbReference type="Pfam" id="PF04082">
    <property type="entry name" value="Fungal_trans"/>
    <property type="match status" value="1"/>
</dbReference>
<evidence type="ECO:0000313" key="6">
    <source>
        <dbReference type="EMBL" id="KIY66868.1"/>
    </source>
</evidence>
<organism evidence="6 7">
    <name type="scientific">Cylindrobasidium torrendii FP15055 ss-10</name>
    <dbReference type="NCBI Taxonomy" id="1314674"/>
    <lineage>
        <taxon>Eukaryota</taxon>
        <taxon>Fungi</taxon>
        <taxon>Dikarya</taxon>
        <taxon>Basidiomycota</taxon>
        <taxon>Agaricomycotina</taxon>
        <taxon>Agaricomycetes</taxon>
        <taxon>Agaricomycetidae</taxon>
        <taxon>Agaricales</taxon>
        <taxon>Marasmiineae</taxon>
        <taxon>Physalacriaceae</taxon>
        <taxon>Cylindrobasidium</taxon>
    </lineage>
</organism>
<gene>
    <name evidence="6" type="ORF">CYLTODRAFT_423019</name>
</gene>